<accession>A0AAN9IIB2</accession>
<gene>
    <name evidence="3" type="ORF">RIF29_10268</name>
</gene>
<proteinExistence type="predicted"/>
<dbReference type="Proteomes" id="UP001372338">
    <property type="component" value="Unassembled WGS sequence"/>
</dbReference>
<evidence type="ECO:0000313" key="4">
    <source>
        <dbReference type="Proteomes" id="UP001372338"/>
    </source>
</evidence>
<name>A0AAN9IIB2_CROPI</name>
<feature type="region of interest" description="Disordered" evidence="1">
    <location>
        <begin position="128"/>
        <end position="219"/>
    </location>
</feature>
<keyword evidence="4" id="KW-1185">Reference proteome</keyword>
<evidence type="ECO:0000256" key="1">
    <source>
        <dbReference type="SAM" id="MobiDB-lite"/>
    </source>
</evidence>
<dbReference type="InterPro" id="IPR058594">
    <property type="entry name" value="PB1-like_dom_pln"/>
</dbReference>
<feature type="compositionally biased region" description="Acidic residues" evidence="1">
    <location>
        <begin position="172"/>
        <end position="209"/>
    </location>
</feature>
<feature type="domain" description="PB1-like" evidence="2">
    <location>
        <begin position="2"/>
        <end position="87"/>
    </location>
</feature>
<reference evidence="3 4" key="1">
    <citation type="submission" date="2024-01" db="EMBL/GenBank/DDBJ databases">
        <title>The genomes of 5 underutilized Papilionoideae crops provide insights into root nodulation and disease resistanc.</title>
        <authorList>
            <person name="Yuan L."/>
        </authorList>
    </citation>
    <scope>NUCLEOTIDE SEQUENCE [LARGE SCALE GENOMIC DNA]</scope>
    <source>
        <strain evidence="3">ZHUSHIDOU_FW_LH</strain>
        <tissue evidence="3">Leaf</tissue>
    </source>
</reference>
<dbReference type="Pfam" id="PF26130">
    <property type="entry name" value="PB1-like"/>
    <property type="match status" value="1"/>
</dbReference>
<feature type="compositionally biased region" description="Basic residues" evidence="1">
    <location>
        <begin position="321"/>
        <end position="331"/>
    </location>
</feature>
<evidence type="ECO:0000313" key="3">
    <source>
        <dbReference type="EMBL" id="KAK7281903.1"/>
    </source>
</evidence>
<comment type="caution">
    <text evidence="3">The sequence shown here is derived from an EMBL/GenBank/DDBJ whole genome shotgun (WGS) entry which is preliminary data.</text>
</comment>
<dbReference type="EMBL" id="JAYWIO010000002">
    <property type="protein sequence ID" value="KAK7281903.1"/>
    <property type="molecule type" value="Genomic_DNA"/>
</dbReference>
<feature type="compositionally biased region" description="Basic and acidic residues" evidence="1">
    <location>
        <begin position="162"/>
        <end position="171"/>
    </location>
</feature>
<dbReference type="AlphaFoldDB" id="A0AAN9IIB2"/>
<protein>
    <recommendedName>
        <fullName evidence="2">PB1-like domain-containing protein</fullName>
    </recommendedName>
</protein>
<feature type="region of interest" description="Disordered" evidence="1">
    <location>
        <begin position="258"/>
        <end position="331"/>
    </location>
</feature>
<evidence type="ECO:0000259" key="2">
    <source>
        <dbReference type="Pfam" id="PF26130"/>
    </source>
</evidence>
<organism evidence="3 4">
    <name type="scientific">Crotalaria pallida</name>
    <name type="common">Smooth rattlebox</name>
    <name type="synonym">Crotalaria striata</name>
    <dbReference type="NCBI Taxonomy" id="3830"/>
    <lineage>
        <taxon>Eukaryota</taxon>
        <taxon>Viridiplantae</taxon>
        <taxon>Streptophyta</taxon>
        <taxon>Embryophyta</taxon>
        <taxon>Tracheophyta</taxon>
        <taxon>Spermatophyta</taxon>
        <taxon>Magnoliopsida</taxon>
        <taxon>eudicotyledons</taxon>
        <taxon>Gunneridae</taxon>
        <taxon>Pentapetalae</taxon>
        <taxon>rosids</taxon>
        <taxon>fabids</taxon>
        <taxon>Fabales</taxon>
        <taxon>Fabaceae</taxon>
        <taxon>Papilionoideae</taxon>
        <taxon>50 kb inversion clade</taxon>
        <taxon>genistoids sensu lato</taxon>
        <taxon>core genistoids</taxon>
        <taxon>Crotalarieae</taxon>
        <taxon>Crotalaria</taxon>
    </lineage>
</organism>
<sequence length="331" mass="36085">MAGYFHVHVHHGGRFRSGRGDYVGKVSTLQCDPDKWSYWEIFDILKEEMIYVDIESLWFYNGSEDHPSGLTEIKDNQGATEMINIARPFIDLDNDEEGGPAEGVGVGQSVDAGGVGVGQTVSAEGVGFDQGMSEDVGPGLCKGVGPRLEQGFSEGIGPGLGKDVEAEKRSDEESDSSEDDDSQDEDAVIPDESETTETDDDVLTDEENEDNRCNSDDSALNIRFHDPKEEHYLNYEFDGVNVECFGQGFEPINGDDYAEVDFPDATEPVQTEAGTVAPNEAPRSTATEVGGKPEIQAKKKGRPKRNPISSRKGKNSEVRAPKKRGRPKKSS</sequence>